<gene>
    <name evidence="8" type="ORF">HGUI_03413</name>
</gene>
<feature type="domain" description="MARVEL" evidence="7">
    <location>
        <begin position="14"/>
        <end position="137"/>
    </location>
</feature>
<keyword evidence="2 6" id="KW-0812">Transmembrane</keyword>
<dbReference type="PANTHER" id="PTHR37451">
    <property type="entry name" value="MARVEL DOMAIN"/>
    <property type="match status" value="1"/>
</dbReference>
<accession>A0A1L0CQC8</accession>
<evidence type="ECO:0000313" key="8">
    <source>
        <dbReference type="EMBL" id="SGZ41213.1"/>
    </source>
</evidence>
<keyword evidence="4 6" id="KW-0472">Membrane</keyword>
<organism evidence="8 9">
    <name type="scientific">Hanseniaspora guilliermondii</name>
    <dbReference type="NCBI Taxonomy" id="56406"/>
    <lineage>
        <taxon>Eukaryota</taxon>
        <taxon>Fungi</taxon>
        <taxon>Dikarya</taxon>
        <taxon>Ascomycota</taxon>
        <taxon>Saccharomycotina</taxon>
        <taxon>Saccharomycetes</taxon>
        <taxon>Saccharomycodales</taxon>
        <taxon>Saccharomycodaceae</taxon>
        <taxon>Hanseniaspora</taxon>
    </lineage>
</organism>
<dbReference type="GO" id="GO:0016020">
    <property type="term" value="C:membrane"/>
    <property type="evidence" value="ECO:0007669"/>
    <property type="project" value="UniProtKB-SubCell"/>
</dbReference>
<evidence type="ECO:0000256" key="4">
    <source>
        <dbReference type="ARBA" id="ARBA00023136"/>
    </source>
</evidence>
<feature type="transmembrane region" description="Helical" evidence="6">
    <location>
        <begin position="46"/>
        <end position="68"/>
    </location>
</feature>
<dbReference type="OrthoDB" id="4065952at2759"/>
<feature type="transmembrane region" description="Helical" evidence="6">
    <location>
        <begin position="120"/>
        <end position="145"/>
    </location>
</feature>
<comment type="subcellular location">
    <subcellularLocation>
        <location evidence="1">Membrane</location>
        <topology evidence="1">Multi-pass membrane protein</topology>
    </subcellularLocation>
</comment>
<name>A0A1L0CQC8_9ASCO</name>
<dbReference type="VEuPathDB" id="FungiDB:HGUI_03413"/>
<protein>
    <recommendedName>
        <fullName evidence="7">MARVEL domain-containing protein</fullName>
    </recommendedName>
</protein>
<dbReference type="PANTHER" id="PTHR37451:SF1">
    <property type="entry name" value="MARVEL DOMAIN-CONTAINING PROTEIN"/>
    <property type="match status" value="1"/>
</dbReference>
<keyword evidence="3 6" id="KW-1133">Transmembrane helix</keyword>
<feature type="transmembrane region" description="Helical" evidence="6">
    <location>
        <begin position="12"/>
        <end position="34"/>
    </location>
</feature>
<dbReference type="InterPro" id="IPR008253">
    <property type="entry name" value="Marvel"/>
</dbReference>
<dbReference type="Pfam" id="PF01284">
    <property type="entry name" value="MARVEL"/>
    <property type="match status" value="1"/>
</dbReference>
<dbReference type="Proteomes" id="UP000183365">
    <property type="component" value="Unassembled WGS sequence"/>
</dbReference>
<evidence type="ECO:0000256" key="2">
    <source>
        <dbReference type="ARBA" id="ARBA00022692"/>
    </source>
</evidence>
<evidence type="ECO:0000256" key="1">
    <source>
        <dbReference type="ARBA" id="ARBA00004141"/>
    </source>
</evidence>
<dbReference type="EMBL" id="FQNF01000086">
    <property type="protein sequence ID" value="SGZ41213.1"/>
    <property type="molecule type" value="Genomic_DNA"/>
</dbReference>
<feature type="region of interest" description="Disordered" evidence="5">
    <location>
        <begin position="186"/>
        <end position="215"/>
    </location>
</feature>
<evidence type="ECO:0000256" key="6">
    <source>
        <dbReference type="SAM" id="Phobius"/>
    </source>
</evidence>
<reference evidence="9" key="1">
    <citation type="submission" date="2016-11" db="EMBL/GenBank/DDBJ databases">
        <authorList>
            <person name="Guldener U."/>
        </authorList>
    </citation>
    <scope>NUCLEOTIDE SEQUENCE [LARGE SCALE GENOMIC DNA]</scope>
</reference>
<proteinExistence type="predicted"/>
<evidence type="ECO:0000256" key="5">
    <source>
        <dbReference type="SAM" id="MobiDB-lite"/>
    </source>
</evidence>
<sequence>MKFATSFFKSDTSLAIVRFLQFAVGVVVLGLISYSDSLFGDEKTNFGVAVSTISVFYSLLLPVSLFLLSSYIVPAFFFISEWAITLLWFCVFIVLAKHYGSGSCPSGEGSLSRKCRTGQAAIAFCGVEFFLFYWTAVVYITDVVVSIVKNNSSKFALFNTAKSLNAKFNKIHGVKYTSTAVGNEKPAEDLEAVSEASQDASTEEVKVESPSTASA</sequence>
<evidence type="ECO:0000256" key="3">
    <source>
        <dbReference type="ARBA" id="ARBA00022989"/>
    </source>
</evidence>
<feature type="transmembrane region" description="Helical" evidence="6">
    <location>
        <begin position="75"/>
        <end position="100"/>
    </location>
</feature>
<keyword evidence="9" id="KW-1185">Reference proteome</keyword>
<dbReference type="AlphaFoldDB" id="A0A1L0CQC8"/>
<evidence type="ECO:0000313" key="9">
    <source>
        <dbReference type="Proteomes" id="UP000183365"/>
    </source>
</evidence>
<evidence type="ECO:0000259" key="7">
    <source>
        <dbReference type="Pfam" id="PF01284"/>
    </source>
</evidence>